<evidence type="ECO:0000256" key="4">
    <source>
        <dbReference type="ARBA" id="ARBA00022640"/>
    </source>
</evidence>
<comment type="caution">
    <text evidence="13">The sequence shown here is derived from an EMBL/GenBank/DDBJ whole genome shotgun (WGS) entry which is preliminary data.</text>
</comment>
<organism evidence="13 14">
    <name type="scientific">Cynara cardunculus var. scolymus</name>
    <name type="common">Globe artichoke</name>
    <name type="synonym">Cynara scolymus</name>
    <dbReference type="NCBI Taxonomy" id="59895"/>
    <lineage>
        <taxon>Eukaryota</taxon>
        <taxon>Viridiplantae</taxon>
        <taxon>Streptophyta</taxon>
        <taxon>Embryophyta</taxon>
        <taxon>Tracheophyta</taxon>
        <taxon>Spermatophyta</taxon>
        <taxon>Magnoliopsida</taxon>
        <taxon>eudicotyledons</taxon>
        <taxon>Gunneridae</taxon>
        <taxon>Pentapetalae</taxon>
        <taxon>asterids</taxon>
        <taxon>campanulids</taxon>
        <taxon>Asterales</taxon>
        <taxon>Asteraceae</taxon>
        <taxon>Carduoideae</taxon>
        <taxon>Cardueae</taxon>
        <taxon>Carduinae</taxon>
        <taxon>Cynara</taxon>
    </lineage>
</organism>
<protein>
    <submittedName>
        <fullName evidence="13">Twin-arginine translocation protein TatA/B/E</fullName>
    </submittedName>
</protein>
<keyword evidence="9" id="KW-0811">Translocation</keyword>
<dbReference type="HAMAP" id="MF_00236">
    <property type="entry name" value="TatA_E"/>
    <property type="match status" value="1"/>
</dbReference>
<dbReference type="Proteomes" id="UP000243975">
    <property type="component" value="Unassembled WGS sequence"/>
</dbReference>
<gene>
    <name evidence="13" type="ORF">Ccrd_005889</name>
</gene>
<evidence type="ECO:0000313" key="14">
    <source>
        <dbReference type="Proteomes" id="UP000243975"/>
    </source>
</evidence>
<evidence type="ECO:0000256" key="9">
    <source>
        <dbReference type="ARBA" id="ARBA00023010"/>
    </source>
</evidence>
<keyword evidence="11" id="KW-0472">Membrane</keyword>
<evidence type="ECO:0000256" key="10">
    <source>
        <dbReference type="ARBA" id="ARBA00023078"/>
    </source>
</evidence>
<dbReference type="GO" id="GO:0033281">
    <property type="term" value="C:TAT protein transport complex"/>
    <property type="evidence" value="ECO:0007669"/>
    <property type="project" value="UniProtKB-ARBA"/>
</dbReference>
<keyword evidence="5" id="KW-0812">Transmembrane</keyword>
<dbReference type="NCBIfam" id="TIGR01411">
    <property type="entry name" value="tatAE"/>
    <property type="match status" value="1"/>
</dbReference>
<keyword evidence="2" id="KW-0813">Transport</keyword>
<evidence type="ECO:0000313" key="13">
    <source>
        <dbReference type="EMBL" id="KVH92081.1"/>
    </source>
</evidence>
<dbReference type="GO" id="GO:0009535">
    <property type="term" value="C:chloroplast thylakoid membrane"/>
    <property type="evidence" value="ECO:0007669"/>
    <property type="project" value="UniProtKB-SubCell"/>
</dbReference>
<dbReference type="NCBIfam" id="NF011430">
    <property type="entry name" value="PRK14861.1"/>
    <property type="match status" value="1"/>
</dbReference>
<dbReference type="Gramene" id="KVH92081">
    <property type="protein sequence ID" value="KVH92081"/>
    <property type="gene ID" value="Ccrd_005889"/>
</dbReference>
<keyword evidence="10" id="KW-0793">Thylakoid</keyword>
<evidence type="ECO:0000256" key="3">
    <source>
        <dbReference type="ARBA" id="ARBA00022528"/>
    </source>
</evidence>
<dbReference type="PRINTS" id="PR01506">
    <property type="entry name" value="TATBPROTEIN"/>
</dbReference>
<dbReference type="Gene3D" id="1.20.5.3310">
    <property type="match status" value="1"/>
</dbReference>
<dbReference type="STRING" id="59895.A0A118JUT7"/>
<evidence type="ECO:0000256" key="5">
    <source>
        <dbReference type="ARBA" id="ARBA00022692"/>
    </source>
</evidence>
<evidence type="ECO:0000256" key="8">
    <source>
        <dbReference type="ARBA" id="ARBA00022989"/>
    </source>
</evidence>
<keyword evidence="4" id="KW-0934">Plastid</keyword>
<keyword evidence="8" id="KW-1133">Transmembrane helix</keyword>
<comment type="function">
    <text evidence="12">Part of the twin-arginine translocation (Tat) system that transports large folded proteins containing a characteristic twin-arginine motif in their signal peptide across the thylakoid membrane. Involved in delta pH-dependent protein transport required for chloroplast development, especially thylakoid membrane formation. TATC and TATB mediate precursor recognition, whereas TATA facilitates translocation.</text>
</comment>
<dbReference type="InterPro" id="IPR006312">
    <property type="entry name" value="TatA/E"/>
</dbReference>
<dbReference type="GO" id="GO:0043953">
    <property type="term" value="P:protein transport by the Tat complex"/>
    <property type="evidence" value="ECO:0007669"/>
    <property type="project" value="InterPro"/>
</dbReference>
<dbReference type="OMA" id="NCMFGLG"/>
<evidence type="ECO:0000256" key="2">
    <source>
        <dbReference type="ARBA" id="ARBA00022448"/>
    </source>
</evidence>
<evidence type="ECO:0000256" key="1">
    <source>
        <dbReference type="ARBA" id="ARBA00004581"/>
    </source>
</evidence>
<keyword evidence="14" id="KW-1185">Reference proteome</keyword>
<keyword evidence="7" id="KW-0809">Transit peptide</keyword>
<reference evidence="13 14" key="1">
    <citation type="journal article" date="2016" name="Sci. Rep.">
        <title>The genome sequence of the outbreeding globe artichoke constructed de novo incorporating a phase-aware low-pass sequencing strategy of F1 progeny.</title>
        <authorList>
            <person name="Scaglione D."/>
            <person name="Reyes-Chin-Wo S."/>
            <person name="Acquadro A."/>
            <person name="Froenicke L."/>
            <person name="Portis E."/>
            <person name="Beitel C."/>
            <person name="Tirone M."/>
            <person name="Mauro R."/>
            <person name="Lo Monaco A."/>
            <person name="Mauromicale G."/>
            <person name="Faccioli P."/>
            <person name="Cattivelli L."/>
            <person name="Rieseberg L."/>
            <person name="Michelmore R."/>
            <person name="Lanteri S."/>
        </authorList>
    </citation>
    <scope>NUCLEOTIDE SEQUENCE [LARGE SCALE GENOMIC DNA]</scope>
    <source>
        <strain evidence="13">2C</strain>
    </source>
</reference>
<dbReference type="GO" id="GO:0006886">
    <property type="term" value="P:intracellular protein transport"/>
    <property type="evidence" value="ECO:0007669"/>
    <property type="project" value="UniProtKB-ARBA"/>
</dbReference>
<accession>A0A118JUT7</accession>
<dbReference type="Pfam" id="PF02416">
    <property type="entry name" value="TatA_B_E"/>
    <property type="match status" value="1"/>
</dbReference>
<evidence type="ECO:0000256" key="12">
    <source>
        <dbReference type="ARBA" id="ARBA00025340"/>
    </source>
</evidence>
<comment type="subcellular location">
    <subcellularLocation>
        <location evidence="1">Plastid</location>
        <location evidence="1">Chloroplast thylakoid membrane</location>
        <topology evidence="1">Single-pass membrane protein</topology>
    </subcellularLocation>
</comment>
<dbReference type="NCBIfam" id="NF011429">
    <property type="entry name" value="PRK14857.1"/>
    <property type="match status" value="1"/>
</dbReference>
<evidence type="ECO:0000256" key="11">
    <source>
        <dbReference type="ARBA" id="ARBA00023136"/>
    </source>
</evidence>
<proteinExistence type="inferred from homology"/>
<dbReference type="InterPro" id="IPR003369">
    <property type="entry name" value="TatA/B/E"/>
</dbReference>
<keyword evidence="3" id="KW-0150">Chloroplast</keyword>
<dbReference type="PANTHER" id="PTHR33162:SF11">
    <property type="entry name" value="SEC-INDEPENDENT PROTEIN TRANSLOCASE PROTEIN TATA_B_E-RELATED"/>
    <property type="match status" value="1"/>
</dbReference>
<dbReference type="EMBL" id="LEKV01004862">
    <property type="protein sequence ID" value="KVH92081.1"/>
    <property type="molecule type" value="Genomic_DNA"/>
</dbReference>
<keyword evidence="6" id="KW-0653">Protein transport</keyword>
<dbReference type="OrthoDB" id="1923722at2759"/>
<sequence>MAISSASSNLTSLYTPPISQRTLPTPSTTLFSSSNSSFVTNTFKPLTLRSIPLNAKKSGFSCNCMFGLGVPELVVIAGVATLVFGPKKLPEVGRSIGKTFKSFQQAAKEFETELKKEPELLEEPQTGGLEIVQQEIEDVKSTKVSL</sequence>
<name>A0A118JUT7_CYNCS</name>
<dbReference type="PANTHER" id="PTHR33162">
    <property type="entry name" value="SEC-INDEPENDENT PROTEIN TRANSLOCASE PROTEIN TATA, CHLOROPLASTIC"/>
    <property type="match status" value="1"/>
</dbReference>
<dbReference type="FunFam" id="1.20.5.3310:FF:000003">
    <property type="entry name" value="Sec-independent protein translocase protein TATB, chloroplastic"/>
    <property type="match status" value="1"/>
</dbReference>
<evidence type="ECO:0000256" key="6">
    <source>
        <dbReference type="ARBA" id="ARBA00022927"/>
    </source>
</evidence>
<dbReference type="AlphaFoldDB" id="A0A118JUT7"/>
<evidence type="ECO:0000256" key="7">
    <source>
        <dbReference type="ARBA" id="ARBA00022946"/>
    </source>
</evidence>